<dbReference type="PANTHER" id="PTHR32063">
    <property type="match status" value="1"/>
</dbReference>
<dbReference type="SUPFAM" id="SSF82693">
    <property type="entry name" value="Multidrug efflux transporter AcrB pore domain, PN1, PN2, PC1 and PC2 subdomains"/>
    <property type="match status" value="2"/>
</dbReference>
<keyword evidence="1" id="KW-1133">Transmembrane helix</keyword>
<dbReference type="GO" id="GO:0005886">
    <property type="term" value="C:plasma membrane"/>
    <property type="evidence" value="ECO:0007669"/>
    <property type="project" value="TreeGrafter"/>
</dbReference>
<name>A0A644Z553_9ZZZZ</name>
<dbReference type="Gene3D" id="3.30.70.1320">
    <property type="entry name" value="Multidrug efflux transporter AcrB pore domain like"/>
    <property type="match status" value="1"/>
</dbReference>
<dbReference type="Gene3D" id="3.30.70.1440">
    <property type="entry name" value="Multidrug efflux transporter AcrB pore domain"/>
    <property type="match status" value="1"/>
</dbReference>
<feature type="transmembrane region" description="Helical" evidence="1">
    <location>
        <begin position="376"/>
        <end position="399"/>
    </location>
</feature>
<dbReference type="PANTHER" id="PTHR32063:SF0">
    <property type="entry name" value="SWARMING MOTILITY PROTEIN SWRC"/>
    <property type="match status" value="1"/>
</dbReference>
<dbReference type="SUPFAM" id="SSF82866">
    <property type="entry name" value="Multidrug efflux transporter AcrB transmembrane domain"/>
    <property type="match status" value="2"/>
</dbReference>
<dbReference type="Gene3D" id="1.20.1640.10">
    <property type="entry name" value="Multidrug efflux transporter AcrB transmembrane domain"/>
    <property type="match status" value="2"/>
</dbReference>
<keyword evidence="1" id="KW-0812">Transmembrane</keyword>
<dbReference type="AlphaFoldDB" id="A0A644Z553"/>
<feature type="transmembrane region" description="Helical" evidence="1">
    <location>
        <begin position="348"/>
        <end position="370"/>
    </location>
</feature>
<dbReference type="PRINTS" id="PR00702">
    <property type="entry name" value="ACRIFLAVINRP"/>
</dbReference>
<dbReference type="InterPro" id="IPR027463">
    <property type="entry name" value="AcrB_DN_DC_subdom"/>
</dbReference>
<accession>A0A644Z553</accession>
<comment type="caution">
    <text evidence="2">The sequence shown here is derived from an EMBL/GenBank/DDBJ whole genome shotgun (WGS) entry which is preliminary data.</text>
</comment>
<dbReference type="Pfam" id="PF00873">
    <property type="entry name" value="ACR_tran"/>
    <property type="match status" value="1"/>
</dbReference>
<feature type="transmembrane region" description="Helical" evidence="1">
    <location>
        <begin position="831"/>
        <end position="851"/>
    </location>
</feature>
<dbReference type="EMBL" id="VSSQ01006596">
    <property type="protein sequence ID" value="MPM33234.1"/>
    <property type="molecule type" value="Genomic_DNA"/>
</dbReference>
<reference evidence="2" key="1">
    <citation type="submission" date="2019-08" db="EMBL/GenBank/DDBJ databases">
        <authorList>
            <person name="Kucharzyk K."/>
            <person name="Murdoch R.W."/>
            <person name="Higgins S."/>
            <person name="Loffler F."/>
        </authorList>
    </citation>
    <scope>NUCLEOTIDE SEQUENCE</scope>
</reference>
<feature type="transmembrane region" description="Helical" evidence="1">
    <location>
        <begin position="959"/>
        <end position="987"/>
    </location>
</feature>
<feature type="transmembrane region" description="Helical" evidence="1">
    <location>
        <begin position="411"/>
        <end position="429"/>
    </location>
</feature>
<sequence length="989" mass="110954">MKVSSFSTVLIFVVLMIIGAATIPMLNVKFSPTERVNSITVSYNWNNASAKIAESEVTSRLEGLISTVSGIKKIKSITSFGGGRIEVELKKRASLEKVRFEIASLIRRTYAKFPEGVTYPELSGTVTGEKNTPVMVYTLNADLPTEEIERFASDKIVRNLTNIKGVKSVEITGVNPFHFQVSYDVLKLQDFGVTVSELRDALSSIGSGSIEIGTTDTSQIRLLTSYTVDNLENLPVKNQEGKIIKLSDVATIMFKERTPQSYYRINGLNNINIAIYADKVSNVIDVCSKIKEEMVKQQESFPHSFSALVSIDESADLQREINKITRRTLLTVLILLLFIFLAGRDLRFLFIIVSALLADVLISFALFILTGTELNVYSMAGLTVSLGMMTDTSIMMLSYYGYSRNRKITTAMAGALLTTIGALSVIFFLPEQIKLNLNDFAVVVIINLAVSFFVALLFVPALSDMIRFKGSIAKTSFKGKRRIVGISTLYEKYIRISRKYKLAFVLLVAAMFGLTYYLLPEDFGGNFYRRQPSRELYITASMPEGCTVQQLNDVVKDMENYLSSIEEIEMFTSRITAGRASLVVKFDEAIRNSSLPESIKGEVIDKAIDFGGANWQITGLDEEYFSNVIYNTGKSSSIIIKGYNYDKLYQYAQILVDTLTSNKRVKDIEIETSMLTYSTNRTEYYMDYDLDRLSLYQVTPEQLFGVLNEKLTESSKAGETLYNGKLYEVSLVSSASSGFDYWSLNNSNVDVNGRQLKFSSFGNIEKRMTGNNIVREDQQYTLSVSFNYMGSTTAAQKLLDRSVKMMNSSILPVGYSTSLNNFFFGEKELELSLFLIILVIAIIYFICSILFESLLQPLVIVFMIPISFIGVFFAFYLTEASFDQGGFASLIMLSGLVVNAGIYIINQYNINKRSVNFERRNPLKLLVKSYNYKLLPVSLTIIATILGMIPFFIDGKSEVFWYSFALGTTSGLLFSFLTIIFFLPIFVKK</sequence>
<feature type="transmembrane region" description="Helical" evidence="1">
    <location>
        <begin position="884"/>
        <end position="905"/>
    </location>
</feature>
<keyword evidence="1" id="KW-0472">Membrane</keyword>
<protein>
    <submittedName>
        <fullName evidence="2">Multidrug resistance protein MdtC</fullName>
    </submittedName>
</protein>
<proteinExistence type="predicted"/>
<gene>
    <name evidence="2" type="primary">mdtC_35</name>
    <name evidence="2" type="ORF">SDC9_79803</name>
</gene>
<dbReference type="Gene3D" id="3.30.70.1430">
    <property type="entry name" value="Multidrug efflux transporter AcrB pore domain"/>
    <property type="match status" value="2"/>
</dbReference>
<dbReference type="Gene3D" id="3.30.2090.10">
    <property type="entry name" value="Multidrug efflux transporter AcrB TolC docking domain, DN and DC subdomains"/>
    <property type="match status" value="2"/>
</dbReference>
<organism evidence="2">
    <name type="scientific">bioreactor metagenome</name>
    <dbReference type="NCBI Taxonomy" id="1076179"/>
    <lineage>
        <taxon>unclassified sequences</taxon>
        <taxon>metagenomes</taxon>
        <taxon>ecological metagenomes</taxon>
    </lineage>
</organism>
<evidence type="ECO:0000313" key="2">
    <source>
        <dbReference type="EMBL" id="MPM33234.1"/>
    </source>
</evidence>
<dbReference type="GO" id="GO:0042910">
    <property type="term" value="F:xenobiotic transmembrane transporter activity"/>
    <property type="evidence" value="ECO:0007669"/>
    <property type="project" value="TreeGrafter"/>
</dbReference>
<evidence type="ECO:0000256" key="1">
    <source>
        <dbReference type="SAM" id="Phobius"/>
    </source>
</evidence>
<dbReference type="SUPFAM" id="SSF82714">
    <property type="entry name" value="Multidrug efflux transporter AcrB TolC docking domain, DN and DC subdomains"/>
    <property type="match status" value="1"/>
</dbReference>
<feature type="transmembrane region" description="Helical" evidence="1">
    <location>
        <begin position="858"/>
        <end position="878"/>
    </location>
</feature>
<feature type="transmembrane region" description="Helical" evidence="1">
    <location>
        <begin position="441"/>
        <end position="462"/>
    </location>
</feature>
<feature type="transmembrane region" description="Helical" evidence="1">
    <location>
        <begin position="324"/>
        <end position="341"/>
    </location>
</feature>
<feature type="transmembrane region" description="Helical" evidence="1">
    <location>
        <begin position="502"/>
        <end position="519"/>
    </location>
</feature>
<dbReference type="InterPro" id="IPR001036">
    <property type="entry name" value="Acrflvin-R"/>
</dbReference>
<feature type="transmembrane region" description="Helical" evidence="1">
    <location>
        <begin position="934"/>
        <end position="953"/>
    </location>
</feature>